<name>A0ACB9GBB4_CICIN</name>
<organism evidence="1 2">
    <name type="scientific">Cichorium intybus</name>
    <name type="common">Chicory</name>
    <dbReference type="NCBI Taxonomy" id="13427"/>
    <lineage>
        <taxon>Eukaryota</taxon>
        <taxon>Viridiplantae</taxon>
        <taxon>Streptophyta</taxon>
        <taxon>Embryophyta</taxon>
        <taxon>Tracheophyta</taxon>
        <taxon>Spermatophyta</taxon>
        <taxon>Magnoliopsida</taxon>
        <taxon>eudicotyledons</taxon>
        <taxon>Gunneridae</taxon>
        <taxon>Pentapetalae</taxon>
        <taxon>asterids</taxon>
        <taxon>campanulids</taxon>
        <taxon>Asterales</taxon>
        <taxon>Asteraceae</taxon>
        <taxon>Cichorioideae</taxon>
        <taxon>Cichorieae</taxon>
        <taxon>Cichoriinae</taxon>
        <taxon>Cichorium</taxon>
    </lineage>
</organism>
<dbReference type="Proteomes" id="UP001055811">
    <property type="component" value="Linkage Group LG02"/>
</dbReference>
<gene>
    <name evidence="1" type="ORF">L2E82_10482</name>
</gene>
<proteinExistence type="predicted"/>
<reference evidence="1 2" key="2">
    <citation type="journal article" date="2022" name="Mol. Ecol. Resour.">
        <title>The genomes of chicory, endive, great burdock and yacon provide insights into Asteraceae paleo-polyploidization history and plant inulin production.</title>
        <authorList>
            <person name="Fan W."/>
            <person name="Wang S."/>
            <person name="Wang H."/>
            <person name="Wang A."/>
            <person name="Jiang F."/>
            <person name="Liu H."/>
            <person name="Zhao H."/>
            <person name="Xu D."/>
            <person name="Zhang Y."/>
        </authorList>
    </citation>
    <scope>NUCLEOTIDE SEQUENCE [LARGE SCALE GENOMIC DNA]</scope>
    <source>
        <strain evidence="2">cv. Punajuju</strain>
        <tissue evidence="1">Leaves</tissue>
    </source>
</reference>
<reference evidence="2" key="1">
    <citation type="journal article" date="2022" name="Mol. Ecol. Resour.">
        <title>The genomes of chicory, endive, great burdock and yacon provide insights into Asteraceae palaeo-polyploidization history and plant inulin production.</title>
        <authorList>
            <person name="Fan W."/>
            <person name="Wang S."/>
            <person name="Wang H."/>
            <person name="Wang A."/>
            <person name="Jiang F."/>
            <person name="Liu H."/>
            <person name="Zhao H."/>
            <person name="Xu D."/>
            <person name="Zhang Y."/>
        </authorList>
    </citation>
    <scope>NUCLEOTIDE SEQUENCE [LARGE SCALE GENOMIC DNA]</scope>
    <source>
        <strain evidence="2">cv. Punajuju</strain>
    </source>
</reference>
<sequence>MRDRFENTKRFKRGRSQSRETDAALPTGRCRKEIRTGNQAAARSRSFNADIRSSGGETVEEDDWRESLVKISFFLASSWVLSSSLSVSGSTTRRLSASLTIDGSRSEAMSRLSMTAEMKETTPPSLMEIELKFEEVELDQIFWLCSKKHRKAMVVRHQSGTKLQGPSTQPVAPTAGKQADKREESHIKFITSNADRETAKATLIGESESFEKPMNVKAFKEVEGNTSIELRYVGGLNTLLEFEDKQQMTKFLEEGEHVWKPWFKSLSPWSPQLQLNKRIASIIVYGVPMHAWCEESFNVIARKWGDVLIPESCDTDNLNLAFGRIGILTDHSGLISTSLSIIVDGVKYKINVLEDVFESNRLNPMLASIDVNDQFEFDKWESHWREEGFGSEDEYQEGESPESSPENPWFQIVGENIKVGETNRQEDNHYRDSESRTKRAEAHASATESWENESYENREVARAAVAEHQIESELQQDELDFGPNNLGLDKNLAHGPDLDKKRELGQSLLTRSKSLDLNVNPNCSSSGESRTWKPRSNNVSQLSDISCPSINQTNDENPAISLDTSQEIEATMGIGEAIGFQFGGNQAQAKKLLNKRGAVDVNQ</sequence>
<accession>A0ACB9GBB4</accession>
<dbReference type="EMBL" id="CM042010">
    <property type="protein sequence ID" value="KAI3780501.1"/>
    <property type="molecule type" value="Genomic_DNA"/>
</dbReference>
<evidence type="ECO:0000313" key="1">
    <source>
        <dbReference type="EMBL" id="KAI3780501.1"/>
    </source>
</evidence>
<comment type="caution">
    <text evidence="1">The sequence shown here is derived from an EMBL/GenBank/DDBJ whole genome shotgun (WGS) entry which is preliminary data.</text>
</comment>
<keyword evidence="2" id="KW-1185">Reference proteome</keyword>
<evidence type="ECO:0000313" key="2">
    <source>
        <dbReference type="Proteomes" id="UP001055811"/>
    </source>
</evidence>
<protein>
    <submittedName>
        <fullName evidence="1">Uncharacterized protein</fullName>
    </submittedName>
</protein>